<dbReference type="EMBL" id="CATOUU010000681">
    <property type="protein sequence ID" value="CAI9940770.1"/>
    <property type="molecule type" value="Genomic_DNA"/>
</dbReference>
<reference evidence="2 3" key="2">
    <citation type="submission" date="2024-07" db="EMBL/GenBank/DDBJ databases">
        <authorList>
            <person name="Akdeniz Z."/>
        </authorList>
    </citation>
    <scope>NUCLEOTIDE SEQUENCE [LARGE SCALE GENOMIC DNA]</scope>
</reference>
<evidence type="ECO:0000313" key="3">
    <source>
        <dbReference type="Proteomes" id="UP001642409"/>
    </source>
</evidence>
<gene>
    <name evidence="2" type="ORF">HINF_LOCUS25786</name>
    <name evidence="1" type="ORF">HINF_LOCUS28415</name>
</gene>
<sequence>MFSIIKLIFSSKFQYVFQGQLLNSQYNSIQQKECNSKLTINGKTTLFCEKSAILNSKNQTLNCVHSNLHARFLYMYSNKILNFKINSSIFLINTPSFSLFGFSSNIQIVNSNIYVQVSYHLEDGALLCFNCSVETSQSNFSFIASGHNISALSTGINLNISSCFIQFRISGKISGIVSSCQQITIFLNNLNISGYFLVGKIKGIIFGYLYGPARVQISNVKVCSNEIKIVGGGDKFITTIGSITSSCDICNKTYFAYGICMPALLNAEVIHQKLVCKSGFIFDGQCSCQSGQLIYENTCVDIINLLDGVLNTQSQIPKNMNQVDFKIANNVLQQQSSSQQSTSQISKQVANLYTILNNQWNLGTLTAYNLQQISNHANYLRQAFKCQRQYGYQYINNKCIHIICPIKGQQSINGVCQCTDILASVNSISGQCECPTNSKSIAAVCTCVIPETLMINNVCVCKIFGAFIKNDQCSCGTNGFNDSLTCKCYPGQRRIGYDCVYIVQDDIFSITCNQILYLNIWDIVDVTKQISSFTSGYAIPSAQITNNAYIGVNDNILVGSIFQSQNTFSNIKIQLGSQSFGSVSMLQPTTVSQILINQMNIISKAGSSLTVSSYLYILQSSSSNTNINNMSVNLNFVISSQGNITLINNIKCLNIATCTSVINGYQVQGKYYSTKTIAMIGFIVTLQNISNVAFSPNSYKFGNSSSYLISTCLSGTFSNISVIQGNNTEFLQVFSTSNEIYFGGIITYVDVNELIINTILLDCHQIYLNINIKRSGILIGSDNGMVNTIISNACFHQNIKGNVTFDEFGIIGVVNSVKIQQSVILILFNGTFQSAGMFGMLNILYIQNSQVTIKYYDTKKSKIDLIQLINDNILVNNTNFINCDGFNGLISGTEQGYNQGNTTIVNTTIQNNNISNSHPRVGMTVGFNTTIYNSSIISSNVSAGGFFKECQTKFTIIRNSSIIKSVTTGSGFIGKVSTPELQKISVQIQNSTVISSTSSSMQIHGAFIGYIENATVSITTSTVTSSIVSSAFVGSITNGTVYIDNSTVIDLRVPLKYFNGVSGFIISATNAVAQILNSNITGYSGQLSNSGAVFVNSVTNSAIKIYKSTITNINLNGNFNMIVFTSKNSTFDLQQSFSHGTNQIDGKTIANCENFNNATSKNGC</sequence>
<reference evidence="1" key="1">
    <citation type="submission" date="2023-06" db="EMBL/GenBank/DDBJ databases">
        <authorList>
            <person name="Kurt Z."/>
        </authorList>
    </citation>
    <scope>NUCLEOTIDE SEQUENCE</scope>
</reference>
<evidence type="ECO:0000313" key="2">
    <source>
        <dbReference type="EMBL" id="CAL6017012.1"/>
    </source>
</evidence>
<accession>A0AA86PJ90</accession>
<keyword evidence="3" id="KW-1185">Reference proteome</keyword>
<name>A0AA86PJ90_9EUKA</name>
<protein>
    <submittedName>
        <fullName evidence="2">Hypothetical_protein</fullName>
    </submittedName>
</protein>
<dbReference type="AlphaFoldDB" id="A0AA86PJ90"/>
<comment type="caution">
    <text evidence="1">The sequence shown here is derived from an EMBL/GenBank/DDBJ whole genome shotgun (WGS) entry which is preliminary data.</text>
</comment>
<proteinExistence type="predicted"/>
<organism evidence="1">
    <name type="scientific">Hexamita inflata</name>
    <dbReference type="NCBI Taxonomy" id="28002"/>
    <lineage>
        <taxon>Eukaryota</taxon>
        <taxon>Metamonada</taxon>
        <taxon>Diplomonadida</taxon>
        <taxon>Hexamitidae</taxon>
        <taxon>Hexamitinae</taxon>
        <taxon>Hexamita</taxon>
    </lineage>
</organism>
<dbReference type="Proteomes" id="UP001642409">
    <property type="component" value="Unassembled WGS sequence"/>
</dbReference>
<evidence type="ECO:0000313" key="1">
    <source>
        <dbReference type="EMBL" id="CAI9940770.1"/>
    </source>
</evidence>
<dbReference type="EMBL" id="CAXDID020000077">
    <property type="protein sequence ID" value="CAL6017012.1"/>
    <property type="molecule type" value="Genomic_DNA"/>
</dbReference>